<feature type="region of interest" description="Disordered" evidence="2">
    <location>
        <begin position="295"/>
        <end position="328"/>
    </location>
</feature>
<dbReference type="AlphaFoldDB" id="A0A4W2FXQ3"/>
<feature type="region of interest" description="Disordered" evidence="2">
    <location>
        <begin position="101"/>
        <end position="199"/>
    </location>
</feature>
<dbReference type="SUPFAM" id="SSF47576">
    <property type="entry name" value="Calponin-homology domain, CH-domain"/>
    <property type="match status" value="1"/>
</dbReference>
<dbReference type="Proteomes" id="UP000429181">
    <property type="component" value="Chromosome 19"/>
</dbReference>
<sequence>MTVVMPMVHGGEALSSVDTWVFFSTLCTEGLPGTNMRSAAKPWSPVTRAGSHGVDRPRPLPVPSPGMKSSKSSTSLAFESRLSKLKRASSEDTLNKPGAAVASGAAARLKKTSTSGAISELTESRLRGPSGSVTATKRTGIPAPRELAVTVSRDRTVPRGPSNSRKVTTSPTSSSTPTPTKHVRAAPPRPRPEHEGAEKAVLESQVRELLAEAKEKDSEINRLRSELKKWMEKRTQDSEGGDALDSSVDGASVLPGDSEPLIRALEEKNKSFQKELAELEEENRALKEKLTYFEHSPDSEGGASHTGDSSCPTSVTQESSFGSPTGNEALSEIDVYRKNPHEGALRTSGSSSSDVTKASLSPDASDFEHIPADTLGPLSPAGSLVKSSKCSAAGSSPNTASELSLASLAEKIHRMEENQHSTAEELQATLQELSDQQQMVQELTAENEKLADEKTLLETSFHQHRERAEQLSQENEKLMTLLQERVKGEEPGAQEGKILELEQKCTEILEQGRFEREKLLSIQQQLTCRLRAVEEEHRSALELVRHLQEVNGELTTRLELEQHSGGPTAEIPAARQLPVEGLQVENGSLQASLENEEQKTGGASPLGPMAEGCDVQEMLTVARAEKDQLEQSCSELRQELLKAHGEVKRVSSLLAKVEKDYSYLKEICDHQAEQLSRTSLKLQEKASESDAEIKDMKETIFELEDQVEQHRAVKLHNNQLISELESSVMKLEEQKSDLERQLKTLTKQIKDETEEWRRFQADLQTAVVVANDIKVEAQQELRAVKRRLLEEEEKNARLQKALGDAQARGRPVKEEPEPSEADAPGRWPSAYVNRTPPTPSESVTTVKSLIKSFDLGRPGGAGQNISVHKTPRSPLSGIPVRTPPAAAVSPMQRHSAFSSARPASKGEIQRLDLPDLPLSDLLKGRAEDLKPNPYLRKSPSLESLSRPPSLGFGGSRLLGTSPAGWKPQSKLSVERRDPLAALAREYGGSKRNALLRWCQRKTEGYAKRNLLLAFEAAESVGIKPSLELSELLHTDRPDWQSVMQYVAQIYKYFET</sequence>
<feature type="region of interest" description="Disordered" evidence="2">
    <location>
        <begin position="38"/>
        <end position="79"/>
    </location>
</feature>
<feature type="compositionally biased region" description="Polar residues" evidence="2">
    <location>
        <begin position="347"/>
        <end position="359"/>
    </location>
</feature>
<evidence type="ECO:0000313" key="4">
    <source>
        <dbReference type="Proteomes" id="UP000429181"/>
    </source>
</evidence>
<dbReference type="Gene3D" id="1.10.418.10">
    <property type="entry name" value="Calponin-like domain"/>
    <property type="match status" value="1"/>
</dbReference>
<feature type="compositionally biased region" description="Low complexity" evidence="2">
    <location>
        <begin position="65"/>
        <end position="79"/>
    </location>
</feature>
<feature type="compositionally biased region" description="Low complexity" evidence="2">
    <location>
        <begin position="938"/>
        <end position="948"/>
    </location>
</feature>
<feature type="coiled-coil region" evidence="1">
    <location>
        <begin position="405"/>
        <end position="485"/>
    </location>
</feature>
<dbReference type="GeneTree" id="ENSGT00940000153592"/>
<proteinExistence type="predicted"/>
<reference evidence="3 4" key="1">
    <citation type="submission" date="2018-11" db="EMBL/GenBank/DDBJ databases">
        <title>Haplotype-resolved cattle genomes.</title>
        <authorList>
            <person name="Low W.Y."/>
            <person name="Tearle R."/>
            <person name="Bickhart D.M."/>
            <person name="Rosen B.D."/>
            <person name="Koren S."/>
            <person name="Rhie A."/>
            <person name="Hiendleder S."/>
            <person name="Phillippy A.M."/>
            <person name="Smith T.P.L."/>
            <person name="Williams J.L."/>
        </authorList>
    </citation>
    <scope>NUCLEOTIDE SEQUENCE [LARGE SCALE GENOMIC DNA]</scope>
</reference>
<feature type="region of interest" description="Disordered" evidence="2">
    <location>
        <begin position="929"/>
        <end position="948"/>
    </location>
</feature>
<dbReference type="PANTHER" id="PTHR23167:SF3">
    <property type="entry name" value="CYTOSPIN-B"/>
    <property type="match status" value="1"/>
</dbReference>
<feature type="region of interest" description="Disordered" evidence="2">
    <location>
        <begin position="884"/>
        <end position="911"/>
    </location>
</feature>
<evidence type="ECO:0000313" key="3">
    <source>
        <dbReference type="Ensembl" id="ENSBIXP00005010167.1"/>
    </source>
</evidence>
<feature type="coiled-coil region" evidence="1">
    <location>
        <begin position="579"/>
        <end position="646"/>
    </location>
</feature>
<organism evidence="3 4">
    <name type="scientific">Bos indicus x Bos taurus</name>
    <name type="common">Hybrid cattle</name>
    <dbReference type="NCBI Taxonomy" id="30522"/>
    <lineage>
        <taxon>Eukaryota</taxon>
        <taxon>Metazoa</taxon>
        <taxon>Chordata</taxon>
        <taxon>Craniata</taxon>
        <taxon>Vertebrata</taxon>
        <taxon>Euteleostomi</taxon>
        <taxon>Mammalia</taxon>
        <taxon>Eutheria</taxon>
        <taxon>Laurasiatheria</taxon>
        <taxon>Artiodactyla</taxon>
        <taxon>Ruminantia</taxon>
        <taxon>Pecora</taxon>
        <taxon>Bovidae</taxon>
        <taxon>Bovinae</taxon>
        <taxon>Bos</taxon>
    </lineage>
</organism>
<feature type="compositionally biased region" description="Basic and acidic residues" evidence="2">
    <location>
        <begin position="190"/>
        <end position="199"/>
    </location>
</feature>
<dbReference type="PANTHER" id="PTHR23167">
    <property type="entry name" value="CALPONIN HOMOLOGY DOMAIN-CONTAINING PROTEIN DDB_G0272472-RELATED"/>
    <property type="match status" value="1"/>
</dbReference>
<protein>
    <submittedName>
        <fullName evidence="3">Sperm antigen with calponin homology and coiled-coil domains 1</fullName>
    </submittedName>
</protein>
<feature type="compositionally biased region" description="Polar residues" evidence="2">
    <location>
        <begin position="306"/>
        <end position="328"/>
    </location>
</feature>
<reference evidence="3" key="2">
    <citation type="submission" date="2025-08" db="UniProtKB">
        <authorList>
            <consortium name="Ensembl"/>
        </authorList>
    </citation>
    <scope>IDENTIFICATION</scope>
</reference>
<dbReference type="InterPro" id="IPR050540">
    <property type="entry name" value="F-actin_Monoox_Mical"/>
</dbReference>
<keyword evidence="1" id="KW-0175">Coiled coil</keyword>
<dbReference type="Ensembl" id="ENSBIXT00005018429.1">
    <property type="protein sequence ID" value="ENSBIXP00005010167.1"/>
    <property type="gene ID" value="ENSBIXG00005002152.1"/>
</dbReference>
<feature type="region of interest" description="Disordered" evidence="2">
    <location>
        <begin position="231"/>
        <end position="260"/>
    </location>
</feature>
<accession>A0A4W2FXQ3</accession>
<name>A0A4W2FXQ3_BOBOX</name>
<dbReference type="InterPro" id="IPR036872">
    <property type="entry name" value="CH_dom_sf"/>
</dbReference>
<feature type="region of interest" description="Disordered" evidence="2">
    <location>
        <begin position="801"/>
        <end position="843"/>
    </location>
</feature>
<evidence type="ECO:0000256" key="2">
    <source>
        <dbReference type="SAM" id="MobiDB-lite"/>
    </source>
</evidence>
<feature type="coiled-coil region" evidence="1">
    <location>
        <begin position="516"/>
        <end position="550"/>
    </location>
</feature>
<evidence type="ECO:0000256" key="1">
    <source>
        <dbReference type="SAM" id="Coils"/>
    </source>
</evidence>
<feature type="compositionally biased region" description="Low complexity" evidence="2">
    <location>
        <begin position="168"/>
        <end position="180"/>
    </location>
</feature>
<feature type="region of interest" description="Disordered" evidence="2">
    <location>
        <begin position="342"/>
        <end position="374"/>
    </location>
</feature>
<gene>
    <name evidence="3" type="primary">SPECC1</name>
</gene>